<organism evidence="1 2">
    <name type="scientific">Solanum commersonii</name>
    <name type="common">Commerson's wild potato</name>
    <name type="synonym">Commerson's nightshade</name>
    <dbReference type="NCBI Taxonomy" id="4109"/>
    <lineage>
        <taxon>Eukaryota</taxon>
        <taxon>Viridiplantae</taxon>
        <taxon>Streptophyta</taxon>
        <taxon>Embryophyta</taxon>
        <taxon>Tracheophyta</taxon>
        <taxon>Spermatophyta</taxon>
        <taxon>Magnoliopsida</taxon>
        <taxon>eudicotyledons</taxon>
        <taxon>Gunneridae</taxon>
        <taxon>Pentapetalae</taxon>
        <taxon>asterids</taxon>
        <taxon>lamiids</taxon>
        <taxon>Solanales</taxon>
        <taxon>Solanaceae</taxon>
        <taxon>Solanoideae</taxon>
        <taxon>Solaneae</taxon>
        <taxon>Solanum</taxon>
    </lineage>
</organism>
<accession>A0A9J5YN47</accession>
<evidence type="ECO:0000313" key="1">
    <source>
        <dbReference type="EMBL" id="KAG5601144.1"/>
    </source>
</evidence>
<dbReference type="AlphaFoldDB" id="A0A9J5YN47"/>
<protein>
    <recommendedName>
        <fullName evidence="3">Endonuclease/exonuclease/phosphatase domain-containing protein</fullName>
    </recommendedName>
</protein>
<gene>
    <name evidence="1" type="ORF">H5410_032514</name>
</gene>
<proteinExistence type="predicted"/>
<dbReference type="PANTHER" id="PTHR33710">
    <property type="entry name" value="BNAC02G09200D PROTEIN"/>
    <property type="match status" value="1"/>
</dbReference>
<evidence type="ECO:0000313" key="2">
    <source>
        <dbReference type="Proteomes" id="UP000824120"/>
    </source>
</evidence>
<dbReference type="Proteomes" id="UP000824120">
    <property type="component" value="Chromosome 6"/>
</dbReference>
<reference evidence="1 2" key="1">
    <citation type="submission" date="2020-09" db="EMBL/GenBank/DDBJ databases">
        <title>De no assembly of potato wild relative species, Solanum commersonii.</title>
        <authorList>
            <person name="Cho K."/>
        </authorList>
    </citation>
    <scope>NUCLEOTIDE SEQUENCE [LARGE SCALE GENOMIC DNA]</scope>
    <source>
        <strain evidence="1">LZ3.2</strain>
        <tissue evidence="1">Leaf</tissue>
    </source>
</reference>
<sequence>MQHVVANPNGKIWAFIAGIMEYEVIREEEQMLTIKLHNINLGLEVLISLVYAKCTQGERLQLWESMYDLATTTNIPWLIGEDFNVISNSEEKLRGQQVIESEVRDFNHCISVCNLEDKVLEIEHLVRSGWDHTPLSITFKTSAEKVIKPFRFLIFWVKENSFMEVIRNHWKADFERDPFILFHHKLKRVKRALTQWSKETFGNIFQEIVTLKEIIKIHEIEFEVNPTGGNREKLQKTQADLKK</sequence>
<dbReference type="InterPro" id="IPR036691">
    <property type="entry name" value="Endo/exonu/phosph_ase_sf"/>
</dbReference>
<dbReference type="PANTHER" id="PTHR33710:SF23">
    <property type="entry name" value="NON-LTR RETROELEMENT REVERSE TRANSCRIPTASE"/>
    <property type="match status" value="1"/>
</dbReference>
<dbReference type="EMBL" id="JACXVP010000006">
    <property type="protein sequence ID" value="KAG5601144.1"/>
    <property type="molecule type" value="Genomic_DNA"/>
</dbReference>
<keyword evidence="2" id="KW-1185">Reference proteome</keyword>
<name>A0A9J5YN47_SOLCO</name>
<dbReference type="Gene3D" id="3.60.10.10">
    <property type="entry name" value="Endonuclease/exonuclease/phosphatase"/>
    <property type="match status" value="1"/>
</dbReference>
<comment type="caution">
    <text evidence="1">The sequence shown here is derived from an EMBL/GenBank/DDBJ whole genome shotgun (WGS) entry which is preliminary data.</text>
</comment>
<evidence type="ECO:0008006" key="3">
    <source>
        <dbReference type="Google" id="ProtNLM"/>
    </source>
</evidence>
<dbReference type="OrthoDB" id="1930966at2759"/>